<protein>
    <submittedName>
        <fullName evidence="1">Uncharacterized protein</fullName>
    </submittedName>
</protein>
<accession>A0ABD2W1B9</accession>
<dbReference type="Proteomes" id="UP001627154">
    <property type="component" value="Unassembled WGS sequence"/>
</dbReference>
<name>A0ABD2W1B9_9HYME</name>
<evidence type="ECO:0000313" key="2">
    <source>
        <dbReference type="Proteomes" id="UP001627154"/>
    </source>
</evidence>
<dbReference type="EMBL" id="JBJJXI010000146">
    <property type="protein sequence ID" value="KAL3386629.1"/>
    <property type="molecule type" value="Genomic_DNA"/>
</dbReference>
<sequence length="100" mass="11308">MGAKQLRLSFKFAQQLAAAARVPLGRGCALLGPMLGFERSSALALRVDTVEKLEFLNSFNTDCRGRWWKCCTMGLDVDNILYRQCNRMIACDLFDVFIHC</sequence>
<reference evidence="1 2" key="1">
    <citation type="journal article" date="2024" name="bioRxiv">
        <title>A reference genome for Trichogramma kaykai: A tiny desert-dwelling parasitoid wasp with competing sex-ratio distorters.</title>
        <authorList>
            <person name="Culotta J."/>
            <person name="Lindsey A.R."/>
        </authorList>
    </citation>
    <scope>NUCLEOTIDE SEQUENCE [LARGE SCALE GENOMIC DNA]</scope>
    <source>
        <strain evidence="1 2">KSX58</strain>
    </source>
</reference>
<proteinExistence type="predicted"/>
<comment type="caution">
    <text evidence="1">The sequence shown here is derived from an EMBL/GenBank/DDBJ whole genome shotgun (WGS) entry which is preliminary data.</text>
</comment>
<organism evidence="1 2">
    <name type="scientific">Trichogramma kaykai</name>
    <dbReference type="NCBI Taxonomy" id="54128"/>
    <lineage>
        <taxon>Eukaryota</taxon>
        <taxon>Metazoa</taxon>
        <taxon>Ecdysozoa</taxon>
        <taxon>Arthropoda</taxon>
        <taxon>Hexapoda</taxon>
        <taxon>Insecta</taxon>
        <taxon>Pterygota</taxon>
        <taxon>Neoptera</taxon>
        <taxon>Endopterygota</taxon>
        <taxon>Hymenoptera</taxon>
        <taxon>Apocrita</taxon>
        <taxon>Proctotrupomorpha</taxon>
        <taxon>Chalcidoidea</taxon>
        <taxon>Trichogrammatidae</taxon>
        <taxon>Trichogramma</taxon>
    </lineage>
</organism>
<gene>
    <name evidence="1" type="ORF">TKK_018112</name>
</gene>
<keyword evidence="2" id="KW-1185">Reference proteome</keyword>
<evidence type="ECO:0000313" key="1">
    <source>
        <dbReference type="EMBL" id="KAL3386629.1"/>
    </source>
</evidence>
<dbReference type="AlphaFoldDB" id="A0ABD2W1B9"/>